<dbReference type="Gene3D" id="3.30.30.30">
    <property type="match status" value="1"/>
</dbReference>
<dbReference type="Pfam" id="PF00012">
    <property type="entry name" value="HSP70"/>
    <property type="match status" value="1"/>
</dbReference>
<evidence type="ECO:0000256" key="1">
    <source>
        <dbReference type="ARBA" id="ARBA00007381"/>
    </source>
</evidence>
<dbReference type="GO" id="GO:0005524">
    <property type="term" value="F:ATP binding"/>
    <property type="evidence" value="ECO:0007669"/>
    <property type="project" value="UniProtKB-KW"/>
</dbReference>
<evidence type="ECO:0000256" key="2">
    <source>
        <dbReference type="ARBA" id="ARBA00022741"/>
    </source>
</evidence>
<comment type="similarity">
    <text evidence="1">Belongs to the heat shock protein 70 family.</text>
</comment>
<dbReference type="GO" id="GO:0005634">
    <property type="term" value="C:nucleus"/>
    <property type="evidence" value="ECO:0007669"/>
    <property type="project" value="TreeGrafter"/>
</dbReference>
<dbReference type="PANTHER" id="PTHR45639:SF2">
    <property type="entry name" value="HEAT SHOCK PROTEIN 105 KDA"/>
    <property type="match status" value="1"/>
</dbReference>
<accession>A0A8C1JBJ6</accession>
<reference evidence="4" key="2">
    <citation type="submission" date="2025-09" db="UniProtKB">
        <authorList>
            <consortium name="Ensembl"/>
        </authorList>
    </citation>
    <scope>IDENTIFICATION</scope>
</reference>
<evidence type="ECO:0000313" key="4">
    <source>
        <dbReference type="Ensembl" id="ENSCCRP00010030085.1"/>
    </source>
</evidence>
<dbReference type="PROSITE" id="PS00329">
    <property type="entry name" value="HSP70_2"/>
    <property type="match status" value="1"/>
</dbReference>
<proteinExistence type="inferred from homology"/>
<organism evidence="4 5">
    <name type="scientific">Cyprinus carpio</name>
    <name type="common">Common carp</name>
    <dbReference type="NCBI Taxonomy" id="7962"/>
    <lineage>
        <taxon>Eukaryota</taxon>
        <taxon>Metazoa</taxon>
        <taxon>Chordata</taxon>
        <taxon>Craniata</taxon>
        <taxon>Vertebrata</taxon>
        <taxon>Euteleostomi</taxon>
        <taxon>Actinopterygii</taxon>
        <taxon>Neopterygii</taxon>
        <taxon>Teleostei</taxon>
        <taxon>Ostariophysi</taxon>
        <taxon>Cypriniformes</taxon>
        <taxon>Cyprinidae</taxon>
        <taxon>Cyprininae</taxon>
        <taxon>Cyprinus</taxon>
    </lineage>
</organism>
<dbReference type="GO" id="GO:0005829">
    <property type="term" value="C:cytosol"/>
    <property type="evidence" value="ECO:0007669"/>
    <property type="project" value="TreeGrafter"/>
</dbReference>
<keyword evidence="5" id="KW-1185">Reference proteome</keyword>
<dbReference type="FunFam" id="3.30.420.40:FF:000495">
    <property type="entry name" value="Heat shock protein 4b"/>
    <property type="match status" value="1"/>
</dbReference>
<dbReference type="GO" id="GO:0140662">
    <property type="term" value="F:ATP-dependent protein folding chaperone"/>
    <property type="evidence" value="ECO:0007669"/>
    <property type="project" value="InterPro"/>
</dbReference>
<dbReference type="InterPro" id="IPR043129">
    <property type="entry name" value="ATPase_NBD"/>
</dbReference>
<reference evidence="4" key="1">
    <citation type="submission" date="2025-08" db="UniProtKB">
        <authorList>
            <consortium name="Ensembl"/>
        </authorList>
    </citation>
    <scope>IDENTIFICATION</scope>
</reference>
<protein>
    <submittedName>
        <fullName evidence="4">Uncharacterized protein</fullName>
    </submittedName>
</protein>
<dbReference type="AlphaFoldDB" id="A0A8C1JBJ6"/>
<name>A0A8C1JBJ6_CYPCA</name>
<dbReference type="Ensembl" id="ENSCCRT00010032957.1">
    <property type="protein sequence ID" value="ENSCCRP00010030085.1"/>
    <property type="gene ID" value="ENSCCRG00010012817.1"/>
</dbReference>
<dbReference type="InterPro" id="IPR018181">
    <property type="entry name" value="Heat_shock_70_CS"/>
</dbReference>
<evidence type="ECO:0000256" key="3">
    <source>
        <dbReference type="ARBA" id="ARBA00022840"/>
    </source>
</evidence>
<dbReference type="InterPro" id="IPR013126">
    <property type="entry name" value="Hsp_70_fam"/>
</dbReference>
<dbReference type="SUPFAM" id="SSF53067">
    <property type="entry name" value="Actin-like ATPase domain"/>
    <property type="match status" value="1"/>
</dbReference>
<sequence length="135" mass="15100">HSYFLLVMYLDQEHHFRIEQVMAMLLTKLKDIAEANLQKKVVECVISVRLFFTDSERRSVLDAAKIACLNCLKLMNDSTAVALNYGIYKEDLPGCDENPNIVAVVDVGHSALQGSVCAFNKGTFKVSLNQSQTLM</sequence>
<keyword evidence="2" id="KW-0547">Nucleotide-binding</keyword>
<dbReference type="Proteomes" id="UP000694427">
    <property type="component" value="Unplaced"/>
</dbReference>
<dbReference type="PANTHER" id="PTHR45639">
    <property type="entry name" value="HSC70CB, ISOFORM G-RELATED"/>
    <property type="match status" value="1"/>
</dbReference>
<keyword evidence="3" id="KW-0067">ATP-binding</keyword>
<evidence type="ECO:0000313" key="5">
    <source>
        <dbReference type="Proteomes" id="UP000694427"/>
    </source>
</evidence>
<dbReference type="Gene3D" id="3.30.420.40">
    <property type="match status" value="2"/>
</dbReference>